<keyword evidence="8 9" id="KW-0131">Cell cycle</keyword>
<evidence type="ECO:0000256" key="6">
    <source>
        <dbReference type="ARBA" id="ARBA00023125"/>
    </source>
</evidence>
<dbReference type="RefSeq" id="WP_170155479.1">
    <property type="nucleotide sequence ID" value="NZ_JACHYA010000001.1"/>
</dbReference>
<keyword evidence="2 9" id="KW-0963">Cytoplasm</keyword>
<keyword evidence="6 9" id="KW-0238">DNA-binding</keyword>
<dbReference type="GO" id="GO:0003677">
    <property type="term" value="F:DNA binding"/>
    <property type="evidence" value="ECO:0007669"/>
    <property type="project" value="UniProtKB-UniRule"/>
</dbReference>
<dbReference type="Gene3D" id="1.10.443.10">
    <property type="entry name" value="Intergrase catalytic core"/>
    <property type="match status" value="1"/>
</dbReference>
<dbReference type="InterPro" id="IPR013762">
    <property type="entry name" value="Integrase-like_cat_sf"/>
</dbReference>
<keyword evidence="4 9" id="KW-0159">Chromosome partition</keyword>
<dbReference type="GO" id="GO:0007059">
    <property type="term" value="P:chromosome segregation"/>
    <property type="evidence" value="ECO:0007669"/>
    <property type="project" value="UniProtKB-UniRule"/>
</dbReference>
<comment type="subunit">
    <text evidence="9">Forms a cyclic heterotetrameric complex composed of two molecules of XerC and two molecules of XerD.</text>
</comment>
<dbReference type="CDD" id="cd00798">
    <property type="entry name" value="INT_XerDC_C"/>
    <property type="match status" value="1"/>
</dbReference>
<dbReference type="HAMAP" id="MF_01808">
    <property type="entry name" value="Recomb_XerC_XerD"/>
    <property type="match status" value="1"/>
</dbReference>
<dbReference type="PROSITE" id="PS51900">
    <property type="entry name" value="CB"/>
    <property type="match status" value="1"/>
</dbReference>
<feature type="active site" evidence="9">
    <location>
        <position position="271"/>
    </location>
</feature>
<dbReference type="InterPro" id="IPR023009">
    <property type="entry name" value="Tyrosine_recombinase_XerC/XerD"/>
</dbReference>
<evidence type="ECO:0000259" key="10">
    <source>
        <dbReference type="PROSITE" id="PS51898"/>
    </source>
</evidence>
<evidence type="ECO:0000313" key="13">
    <source>
        <dbReference type="Proteomes" id="UP000530850"/>
    </source>
</evidence>
<dbReference type="EMBL" id="JACHYA010000001">
    <property type="protein sequence ID" value="MBB3170254.1"/>
    <property type="molecule type" value="Genomic_DNA"/>
</dbReference>
<feature type="active site" description="O-(3'-phospho-DNA)-tyrosine intermediate" evidence="9">
    <location>
        <position position="280"/>
    </location>
</feature>
<dbReference type="GO" id="GO:0006313">
    <property type="term" value="P:DNA transposition"/>
    <property type="evidence" value="ECO:0007669"/>
    <property type="project" value="UniProtKB-UniRule"/>
</dbReference>
<evidence type="ECO:0000256" key="2">
    <source>
        <dbReference type="ARBA" id="ARBA00022490"/>
    </source>
</evidence>
<dbReference type="GO" id="GO:0051301">
    <property type="term" value="P:cell division"/>
    <property type="evidence" value="ECO:0007669"/>
    <property type="project" value="UniProtKB-KW"/>
</dbReference>
<dbReference type="Proteomes" id="UP000530850">
    <property type="component" value="Unassembled WGS sequence"/>
</dbReference>
<dbReference type="GO" id="GO:0005737">
    <property type="term" value="C:cytoplasm"/>
    <property type="evidence" value="ECO:0007669"/>
    <property type="project" value="UniProtKB-SubCell"/>
</dbReference>
<evidence type="ECO:0000256" key="7">
    <source>
        <dbReference type="ARBA" id="ARBA00023172"/>
    </source>
</evidence>
<dbReference type="InterPro" id="IPR044068">
    <property type="entry name" value="CB"/>
</dbReference>
<feature type="active site" evidence="9">
    <location>
        <position position="173"/>
    </location>
</feature>
<keyword evidence="5 9" id="KW-0229">DNA integration</keyword>
<evidence type="ECO:0000256" key="8">
    <source>
        <dbReference type="ARBA" id="ARBA00023306"/>
    </source>
</evidence>
<evidence type="ECO:0000256" key="3">
    <source>
        <dbReference type="ARBA" id="ARBA00022618"/>
    </source>
</evidence>
<dbReference type="Pfam" id="PF02899">
    <property type="entry name" value="Phage_int_SAM_1"/>
    <property type="match status" value="1"/>
</dbReference>
<comment type="subcellular location">
    <subcellularLocation>
        <location evidence="1 9">Cytoplasm</location>
    </subcellularLocation>
</comment>
<reference evidence="12 13" key="1">
    <citation type="submission" date="2020-08" db="EMBL/GenBank/DDBJ databases">
        <title>Sequencing the genomes of 1000 actinobacteria strains.</title>
        <authorList>
            <person name="Klenk H.-P."/>
        </authorList>
    </citation>
    <scope>NUCLEOTIDE SEQUENCE [LARGE SCALE GENOMIC DNA]</scope>
    <source>
        <strain evidence="12 13">DSM 22242</strain>
    </source>
</reference>
<name>A0A7W5CZS6_9ACTN</name>
<dbReference type="SUPFAM" id="SSF56349">
    <property type="entry name" value="DNA breaking-rejoining enzymes"/>
    <property type="match status" value="1"/>
</dbReference>
<dbReference type="PANTHER" id="PTHR30349">
    <property type="entry name" value="PHAGE INTEGRASE-RELATED"/>
    <property type="match status" value="1"/>
</dbReference>
<evidence type="ECO:0000256" key="4">
    <source>
        <dbReference type="ARBA" id="ARBA00022829"/>
    </source>
</evidence>
<feature type="active site" evidence="9">
    <location>
        <position position="149"/>
    </location>
</feature>
<evidence type="ECO:0000313" key="12">
    <source>
        <dbReference type="EMBL" id="MBB3170254.1"/>
    </source>
</evidence>
<dbReference type="Gene3D" id="1.10.150.130">
    <property type="match status" value="1"/>
</dbReference>
<keyword evidence="7 9" id="KW-0233">DNA recombination</keyword>
<dbReference type="PROSITE" id="PS51898">
    <property type="entry name" value="TYR_RECOMBINASE"/>
    <property type="match status" value="1"/>
</dbReference>
<feature type="active site" evidence="9">
    <location>
        <position position="248"/>
    </location>
</feature>
<dbReference type="InterPro" id="IPR004107">
    <property type="entry name" value="Integrase_SAM-like_N"/>
</dbReference>
<feature type="domain" description="Core-binding (CB)" evidence="11">
    <location>
        <begin position="2"/>
        <end position="88"/>
    </location>
</feature>
<proteinExistence type="inferred from homology"/>
<dbReference type="InterPro" id="IPR002104">
    <property type="entry name" value="Integrase_catalytic"/>
</dbReference>
<sequence>MTEIEEYIREFLDYLRIERGSSGNTLDAYGRDLKAFAEFAAAQGVAVWRDVDRDLAEAFREALFAEGYSASTVKRRISALKSLSRYCTLEGYGKGNVASAVPLPKLTAQLPDVLTIPQVELIMERSDRDDAAGLRDRALLETLYGAGLRASEACGLNMDDLFLEEGFCRVRGKGDKERFAPLSGSAHRALERYFAEGRPHFRNGRGGQDRAVFLNRRGGRLSRQSVHRIVEEAGQMAGIEHLHPHTLRHCCATHLLQGGADLRLIQEILGHSDISTTQIYTHLDREHVRAEYMAAHPRARRRF</sequence>
<protein>
    <recommendedName>
        <fullName evidence="9">Tyrosine recombinase XerC</fullName>
    </recommendedName>
</protein>
<keyword evidence="3 9" id="KW-0132">Cell division</keyword>
<dbReference type="InterPro" id="IPR011010">
    <property type="entry name" value="DNA_brk_join_enz"/>
</dbReference>
<evidence type="ECO:0000256" key="5">
    <source>
        <dbReference type="ARBA" id="ARBA00022908"/>
    </source>
</evidence>
<feature type="domain" description="Tyr recombinase" evidence="10">
    <location>
        <begin position="109"/>
        <end position="293"/>
    </location>
</feature>
<dbReference type="AlphaFoldDB" id="A0A7W5CZS6"/>
<dbReference type="InterPro" id="IPR050090">
    <property type="entry name" value="Tyrosine_recombinase_XerCD"/>
</dbReference>
<organism evidence="12 13">
    <name type="scientific">Parvibacter caecicola</name>
    <dbReference type="NCBI Taxonomy" id="747645"/>
    <lineage>
        <taxon>Bacteria</taxon>
        <taxon>Bacillati</taxon>
        <taxon>Actinomycetota</taxon>
        <taxon>Coriobacteriia</taxon>
        <taxon>Coriobacteriales</taxon>
        <taxon>Coriobacteriaceae</taxon>
        <taxon>Parvibacter</taxon>
    </lineage>
</organism>
<dbReference type="PANTHER" id="PTHR30349:SF81">
    <property type="entry name" value="TYROSINE RECOMBINASE XERC"/>
    <property type="match status" value="1"/>
</dbReference>
<comment type="similarity">
    <text evidence="9">Belongs to the 'phage' integrase family. XerC subfamily.</text>
</comment>
<evidence type="ECO:0000259" key="11">
    <source>
        <dbReference type="PROSITE" id="PS51900"/>
    </source>
</evidence>
<accession>A0A7W5CZS6</accession>
<dbReference type="Pfam" id="PF00589">
    <property type="entry name" value="Phage_integrase"/>
    <property type="match status" value="1"/>
</dbReference>
<feature type="active site" evidence="9">
    <location>
        <position position="245"/>
    </location>
</feature>
<comment type="function">
    <text evidence="9">Site-specific tyrosine recombinase, which acts by catalyzing the cutting and rejoining of the recombining DNA molecules. The XerC-XerD complex is essential to convert dimers of the bacterial chromosome into monomers to permit their segregation at cell division. It also contributes to the segregational stability of plasmids.</text>
</comment>
<gene>
    <name evidence="9" type="primary">xerC</name>
    <name evidence="12" type="ORF">FHR31_000034</name>
</gene>
<comment type="caution">
    <text evidence="12">The sequence shown here is derived from an EMBL/GenBank/DDBJ whole genome shotgun (WGS) entry which is preliminary data.</text>
</comment>
<evidence type="ECO:0000256" key="1">
    <source>
        <dbReference type="ARBA" id="ARBA00004496"/>
    </source>
</evidence>
<dbReference type="GeneID" id="93357089"/>
<evidence type="ECO:0000256" key="9">
    <source>
        <dbReference type="HAMAP-Rule" id="MF_01808"/>
    </source>
</evidence>
<dbReference type="GO" id="GO:0009037">
    <property type="term" value="F:tyrosine-based site-specific recombinase activity"/>
    <property type="evidence" value="ECO:0007669"/>
    <property type="project" value="UniProtKB-UniRule"/>
</dbReference>
<dbReference type="InterPro" id="IPR010998">
    <property type="entry name" value="Integrase_recombinase_N"/>
</dbReference>
<dbReference type="NCBIfam" id="NF001399">
    <property type="entry name" value="PRK00283.1"/>
    <property type="match status" value="1"/>
</dbReference>